<dbReference type="PATRIC" id="fig|135735.6.peg.3471"/>
<name>A0A0H4KH99_9BACI</name>
<dbReference type="Pfam" id="PF00496">
    <property type="entry name" value="SBP_bac_5"/>
    <property type="match status" value="1"/>
</dbReference>
<evidence type="ECO:0000256" key="5">
    <source>
        <dbReference type="SAM" id="SignalP"/>
    </source>
</evidence>
<feature type="chain" id="PRO_5039684089" evidence="5">
    <location>
        <begin position="23"/>
        <end position="510"/>
    </location>
</feature>
<dbReference type="GO" id="GO:0015833">
    <property type="term" value="P:peptide transport"/>
    <property type="evidence" value="ECO:0007669"/>
    <property type="project" value="TreeGrafter"/>
</dbReference>
<comment type="subcellular location">
    <subcellularLocation>
        <location evidence="1">Cell membrane</location>
        <topology evidence="1">Lipid-anchor</topology>
    </subcellularLocation>
</comment>
<dbReference type="Gene3D" id="3.10.105.10">
    <property type="entry name" value="Dipeptide-binding Protein, Domain 3"/>
    <property type="match status" value="1"/>
</dbReference>
<dbReference type="InterPro" id="IPR023765">
    <property type="entry name" value="SBP_5_CS"/>
</dbReference>
<evidence type="ECO:0000256" key="1">
    <source>
        <dbReference type="ARBA" id="ARBA00004193"/>
    </source>
</evidence>
<dbReference type="PANTHER" id="PTHR30290">
    <property type="entry name" value="PERIPLASMIC BINDING COMPONENT OF ABC TRANSPORTER"/>
    <property type="match status" value="1"/>
</dbReference>
<reference evidence="7 8" key="1">
    <citation type="journal article" date="2015" name="PLoS ONE">
        <title>Genome Sequence of Bacillus endophyticus and Analysis of Its Companion Mechanism in the Ketogulonigenium vulgare-Bacillus Strain Consortium.</title>
        <authorList>
            <person name="Jia N."/>
            <person name="Du J."/>
            <person name="Ding M.Z."/>
            <person name="Gao F."/>
            <person name="Yuan Y.J."/>
        </authorList>
    </citation>
    <scope>NUCLEOTIDE SEQUENCE [LARGE SCALE GENOMIC DNA]</scope>
    <source>
        <strain evidence="7 8">Hbe603</strain>
    </source>
</reference>
<dbReference type="PROSITE" id="PS51257">
    <property type="entry name" value="PROKAR_LIPOPROTEIN"/>
    <property type="match status" value="1"/>
</dbReference>
<dbReference type="GO" id="GO:0042597">
    <property type="term" value="C:periplasmic space"/>
    <property type="evidence" value="ECO:0007669"/>
    <property type="project" value="UniProtKB-ARBA"/>
</dbReference>
<keyword evidence="8" id="KW-1185">Reference proteome</keyword>
<dbReference type="Gene3D" id="3.40.190.10">
    <property type="entry name" value="Periplasmic binding protein-like II"/>
    <property type="match status" value="1"/>
</dbReference>
<feature type="domain" description="Solute-binding protein family 5" evidence="6">
    <location>
        <begin position="76"/>
        <end position="426"/>
    </location>
</feature>
<dbReference type="InterPro" id="IPR030678">
    <property type="entry name" value="Peptide/Ni-bd"/>
</dbReference>
<dbReference type="InterPro" id="IPR000914">
    <property type="entry name" value="SBP_5_dom"/>
</dbReference>
<dbReference type="OrthoDB" id="9796817at2"/>
<dbReference type="CDD" id="cd08490">
    <property type="entry name" value="PBP2_NikA_DppA_OppA_like_3"/>
    <property type="match status" value="1"/>
</dbReference>
<evidence type="ECO:0000256" key="4">
    <source>
        <dbReference type="ARBA" id="ARBA00022729"/>
    </source>
</evidence>
<sequence>MKKARSYSVILALLFFIFLAVAGCSEGQDRAESDSKKLSFAFPWSPKSLDPHGSDSWEVMRSGAGETLVKLNEDLKPEPWLASSWERKDRKTWTFTLKKNVSFHNGEKMSAESVKKSLLRSNEKDSKIKDLLNLETIRVIDDHKIEIVTKQPNEALISHLADPSTIIAEVSTLDEKEEYPALTGAFKFEKFNKDESLIMKRNEEYWGQKARVKEIDIKFISDGNTRLMALQSGDVDGAVDISTDQISVLKNSDNINVLTAPSLRTHMMMFNMSSARVTNLSVRQAIDKVLPREEILTSIMKNEGTKGNGPFPEVLSFGKVKQSQENQSFDSLMKQGGYTKEDGVWTKGGEPLQLTMLTFPQRPELTVMAETIQSSLLKEGIKVKVRSVENIDDVLAEDNWDLSMYSMLTAHTGDPQYFLNLFYNSKSPANVSHYNSAEVDKLLTELNQTSGEKEREKIAIKIGNQINKDIPQSFIVYPNTVFGVNEKVKNFEPSPIEYYYITPNIDVSMS</sequence>
<dbReference type="EMBL" id="CP011974">
    <property type="protein sequence ID" value="AKO93507.1"/>
    <property type="molecule type" value="Genomic_DNA"/>
</dbReference>
<comment type="similarity">
    <text evidence="2">Belongs to the bacterial solute-binding protein 5 family.</text>
</comment>
<evidence type="ECO:0000256" key="2">
    <source>
        <dbReference type="ARBA" id="ARBA00005695"/>
    </source>
</evidence>
<dbReference type="PIRSF" id="PIRSF002741">
    <property type="entry name" value="MppA"/>
    <property type="match status" value="1"/>
</dbReference>
<evidence type="ECO:0000256" key="3">
    <source>
        <dbReference type="ARBA" id="ARBA00022448"/>
    </source>
</evidence>
<keyword evidence="3" id="KW-0813">Transport</keyword>
<dbReference type="InterPro" id="IPR039424">
    <property type="entry name" value="SBP_5"/>
</dbReference>
<organism evidence="7 8">
    <name type="scientific">Priestia filamentosa</name>
    <dbReference type="NCBI Taxonomy" id="1402861"/>
    <lineage>
        <taxon>Bacteria</taxon>
        <taxon>Bacillati</taxon>
        <taxon>Bacillota</taxon>
        <taxon>Bacilli</taxon>
        <taxon>Bacillales</taxon>
        <taxon>Bacillaceae</taxon>
        <taxon>Priestia</taxon>
    </lineage>
</organism>
<dbReference type="Proteomes" id="UP000036202">
    <property type="component" value="Chromosome"/>
</dbReference>
<reference evidence="8" key="2">
    <citation type="submission" date="2015-06" db="EMBL/GenBank/DDBJ databases">
        <title>Genome Sequence of Bacillus endophyticus and Analysis of its Companion Mechanism in the Ketogulonigenium vulgare-Bacillus strain Consortium.</title>
        <authorList>
            <person name="Jia N."/>
            <person name="Du J."/>
            <person name="Ding M.-Z."/>
            <person name="Gao F."/>
            <person name="Yuan Y.-J."/>
        </authorList>
    </citation>
    <scope>NUCLEOTIDE SEQUENCE [LARGE SCALE GENOMIC DNA]</scope>
    <source>
        <strain evidence="8">Hbe603</strain>
    </source>
</reference>
<proteinExistence type="inferred from homology"/>
<dbReference type="GO" id="GO:1904680">
    <property type="term" value="F:peptide transmembrane transporter activity"/>
    <property type="evidence" value="ECO:0007669"/>
    <property type="project" value="TreeGrafter"/>
</dbReference>
<keyword evidence="4 5" id="KW-0732">Signal</keyword>
<accession>A0A0H4KH99</accession>
<dbReference type="AlphaFoldDB" id="A0A0H4KH99"/>
<dbReference type="SUPFAM" id="SSF53850">
    <property type="entry name" value="Periplasmic binding protein-like II"/>
    <property type="match status" value="1"/>
</dbReference>
<feature type="signal peptide" evidence="5">
    <location>
        <begin position="1"/>
        <end position="22"/>
    </location>
</feature>
<evidence type="ECO:0000313" key="8">
    <source>
        <dbReference type="Proteomes" id="UP000036202"/>
    </source>
</evidence>
<dbReference type="PANTHER" id="PTHR30290:SF9">
    <property type="entry name" value="OLIGOPEPTIDE-BINDING PROTEIN APPA"/>
    <property type="match status" value="1"/>
</dbReference>
<dbReference type="GO" id="GO:0043190">
    <property type="term" value="C:ATP-binding cassette (ABC) transporter complex"/>
    <property type="evidence" value="ECO:0007669"/>
    <property type="project" value="InterPro"/>
</dbReference>
<gene>
    <name evidence="7" type="ORF">BEH_16350</name>
</gene>
<evidence type="ECO:0000259" key="6">
    <source>
        <dbReference type="Pfam" id="PF00496"/>
    </source>
</evidence>
<dbReference type="PROSITE" id="PS01040">
    <property type="entry name" value="SBP_BACTERIAL_5"/>
    <property type="match status" value="1"/>
</dbReference>
<protein>
    <submittedName>
        <fullName evidence="7">Peptide ABC transporter substrate-binding protein</fullName>
    </submittedName>
</protein>
<evidence type="ECO:0000313" key="7">
    <source>
        <dbReference type="EMBL" id="AKO93507.1"/>
    </source>
</evidence>
<dbReference type="KEGG" id="beo:BEH_16350"/>
<dbReference type="RefSeq" id="WP_046217682.1">
    <property type="nucleotide sequence ID" value="NZ_CP011974.1"/>
</dbReference>